<dbReference type="InterPro" id="IPR052394">
    <property type="entry name" value="LRR-containing"/>
</dbReference>
<sequence>MCRTHPLDMPEIRSIIASKLGLKDLTSCARVQSFMFANQSSISGEIRVLSSILTNSRLATLDLRSNPIRENGAQALFEALKTNLTLTTLSLRANSIGDNGAQILAEALKNNSTLTNLDLGLNSIGDNGDQALSEALKTNSTLTTLNLDPQPNWR</sequence>
<reference evidence="1" key="1">
    <citation type="journal article" date="2020" name="Fungal Divers.">
        <title>Resolving the Mortierellaceae phylogeny through synthesis of multi-gene phylogenetics and phylogenomics.</title>
        <authorList>
            <person name="Vandepol N."/>
            <person name="Liber J."/>
            <person name="Desiro A."/>
            <person name="Na H."/>
            <person name="Kennedy M."/>
            <person name="Barry K."/>
            <person name="Grigoriev I.V."/>
            <person name="Miller A.N."/>
            <person name="O'Donnell K."/>
            <person name="Stajich J.E."/>
            <person name="Bonito G."/>
        </authorList>
    </citation>
    <scope>NUCLEOTIDE SEQUENCE</scope>
    <source>
        <strain evidence="1">NRRL 2591</strain>
    </source>
</reference>
<dbReference type="PANTHER" id="PTHR24114:SF2">
    <property type="entry name" value="F-BOX DOMAIN-CONTAINING PROTEIN-RELATED"/>
    <property type="match status" value="1"/>
</dbReference>
<dbReference type="Pfam" id="PF13516">
    <property type="entry name" value="LRR_6"/>
    <property type="match status" value="3"/>
</dbReference>
<protein>
    <recommendedName>
        <fullName evidence="3">RNI-like protein</fullName>
    </recommendedName>
</protein>
<evidence type="ECO:0000313" key="1">
    <source>
        <dbReference type="EMBL" id="KAF9539906.1"/>
    </source>
</evidence>
<dbReference type="Gene3D" id="3.80.10.10">
    <property type="entry name" value="Ribonuclease Inhibitor"/>
    <property type="match status" value="1"/>
</dbReference>
<evidence type="ECO:0008006" key="3">
    <source>
        <dbReference type="Google" id="ProtNLM"/>
    </source>
</evidence>
<dbReference type="InterPro" id="IPR032675">
    <property type="entry name" value="LRR_dom_sf"/>
</dbReference>
<dbReference type="AlphaFoldDB" id="A0A9P6K0A4"/>
<name>A0A9P6K0A4_9FUNG</name>
<comment type="caution">
    <text evidence="1">The sequence shown here is derived from an EMBL/GenBank/DDBJ whole genome shotgun (WGS) entry which is preliminary data.</text>
</comment>
<dbReference type="Proteomes" id="UP000723463">
    <property type="component" value="Unassembled WGS sequence"/>
</dbReference>
<accession>A0A9P6K0A4</accession>
<dbReference type="SUPFAM" id="SSF52047">
    <property type="entry name" value="RNI-like"/>
    <property type="match status" value="1"/>
</dbReference>
<organism evidence="1 2">
    <name type="scientific">Mortierella hygrophila</name>
    <dbReference type="NCBI Taxonomy" id="979708"/>
    <lineage>
        <taxon>Eukaryota</taxon>
        <taxon>Fungi</taxon>
        <taxon>Fungi incertae sedis</taxon>
        <taxon>Mucoromycota</taxon>
        <taxon>Mortierellomycotina</taxon>
        <taxon>Mortierellomycetes</taxon>
        <taxon>Mortierellales</taxon>
        <taxon>Mortierellaceae</taxon>
        <taxon>Mortierella</taxon>
    </lineage>
</organism>
<dbReference type="SMART" id="SM00368">
    <property type="entry name" value="LRR_RI"/>
    <property type="match status" value="3"/>
</dbReference>
<proteinExistence type="predicted"/>
<dbReference type="PANTHER" id="PTHR24114">
    <property type="entry name" value="LEUCINE RICH REPEAT FAMILY PROTEIN"/>
    <property type="match status" value="1"/>
</dbReference>
<gene>
    <name evidence="1" type="ORF">EC957_004873</name>
</gene>
<keyword evidence="2" id="KW-1185">Reference proteome</keyword>
<dbReference type="EMBL" id="JAAAXW010000224">
    <property type="protein sequence ID" value="KAF9539906.1"/>
    <property type="molecule type" value="Genomic_DNA"/>
</dbReference>
<dbReference type="InterPro" id="IPR001611">
    <property type="entry name" value="Leu-rich_rpt"/>
</dbReference>
<evidence type="ECO:0000313" key="2">
    <source>
        <dbReference type="Proteomes" id="UP000723463"/>
    </source>
</evidence>